<evidence type="ECO:0000313" key="2">
    <source>
        <dbReference type="EMBL" id="CAC5410718.1"/>
    </source>
</evidence>
<gene>
    <name evidence="2" type="ORF">MCOR_43882</name>
</gene>
<reference evidence="2 3" key="1">
    <citation type="submission" date="2020-06" db="EMBL/GenBank/DDBJ databases">
        <authorList>
            <person name="Li R."/>
            <person name="Bekaert M."/>
        </authorList>
    </citation>
    <scope>NUCLEOTIDE SEQUENCE [LARGE SCALE GENOMIC DNA]</scope>
    <source>
        <strain evidence="3">wild</strain>
    </source>
</reference>
<sequence length="423" mass="47989">MLTTVSGSTCLKNFMIKVKETDVSCSRCRNKYYRSNQASSNTVSDDVVYQPPAKKQNKICVPQNTFHCLLQSVKGPSHSSCCICKRRGHKFVVVPSCIRNNVLLKKCNRSGWLRCCPGHIDGDLLKDDAMTQISDLKSECQFNRTDIFNLLQQVRTIALKNQNKRIDFDSDSFISDADYYNLLGLSRGSFDDICSHITDIRNTKNRSLRTCIGIYLTKLRSGMSNRLLSTVFNIGIDSIKRSIWSARKALAKEFTSNYIGFEHITRKAVVEKHTTDLAKTLFGGPTDPVILIIDGTYIYIQKSTQFSFQRRSFSMHKKRPLVKPMMIVTSTGYYVSVLGPYFSDNKNNDAKIIIHALSNNAETIKSWLNEDDVMIVDRGFRDSLNFLNELGIKTEMPKFLKKGEKQHDVEDSNSSRLTTKNAG</sequence>
<dbReference type="EMBL" id="CACVKT020007788">
    <property type="protein sequence ID" value="CAC5410718.1"/>
    <property type="molecule type" value="Genomic_DNA"/>
</dbReference>
<evidence type="ECO:0000256" key="1">
    <source>
        <dbReference type="SAM" id="MobiDB-lite"/>
    </source>
</evidence>
<evidence type="ECO:0000313" key="3">
    <source>
        <dbReference type="Proteomes" id="UP000507470"/>
    </source>
</evidence>
<feature type="region of interest" description="Disordered" evidence="1">
    <location>
        <begin position="401"/>
        <end position="423"/>
    </location>
</feature>
<dbReference type="Proteomes" id="UP000507470">
    <property type="component" value="Unassembled WGS sequence"/>
</dbReference>
<accession>A0A6J8DQ34</accession>
<keyword evidence="3" id="KW-1185">Reference proteome</keyword>
<dbReference type="AlphaFoldDB" id="A0A6J8DQ34"/>
<feature type="compositionally biased region" description="Basic and acidic residues" evidence="1">
    <location>
        <begin position="401"/>
        <end position="410"/>
    </location>
</feature>
<organism evidence="2 3">
    <name type="scientific">Mytilus coruscus</name>
    <name type="common">Sea mussel</name>
    <dbReference type="NCBI Taxonomy" id="42192"/>
    <lineage>
        <taxon>Eukaryota</taxon>
        <taxon>Metazoa</taxon>
        <taxon>Spiralia</taxon>
        <taxon>Lophotrochozoa</taxon>
        <taxon>Mollusca</taxon>
        <taxon>Bivalvia</taxon>
        <taxon>Autobranchia</taxon>
        <taxon>Pteriomorphia</taxon>
        <taxon>Mytilida</taxon>
        <taxon>Mytiloidea</taxon>
        <taxon>Mytilidae</taxon>
        <taxon>Mytilinae</taxon>
        <taxon>Mytilus</taxon>
    </lineage>
</organism>
<dbReference type="OrthoDB" id="6113252at2759"/>
<feature type="compositionally biased region" description="Polar residues" evidence="1">
    <location>
        <begin position="412"/>
        <end position="423"/>
    </location>
</feature>
<evidence type="ECO:0008006" key="4">
    <source>
        <dbReference type="Google" id="ProtNLM"/>
    </source>
</evidence>
<proteinExistence type="predicted"/>
<name>A0A6J8DQ34_MYTCO</name>
<protein>
    <recommendedName>
        <fullName evidence="4">DDE Tnp4 domain-containing protein</fullName>
    </recommendedName>
</protein>